<comment type="caution">
    <text evidence="8">The sequence shown here is derived from an EMBL/GenBank/DDBJ whole genome shotgun (WGS) entry which is preliminary data.</text>
</comment>
<reference evidence="8" key="2">
    <citation type="journal article" date="2021" name="Genome Biol. Evol.">
        <title>Developing a high-quality reference genome for a parasitic bivalve with doubly uniparental inheritance (Bivalvia: Unionida).</title>
        <authorList>
            <person name="Smith C.H."/>
        </authorList>
    </citation>
    <scope>NUCLEOTIDE SEQUENCE</scope>
    <source>
        <strain evidence="8">CHS0354</strain>
        <tissue evidence="8">Mantle</tissue>
    </source>
</reference>
<evidence type="ECO:0008006" key="10">
    <source>
        <dbReference type="Google" id="ProtNLM"/>
    </source>
</evidence>
<dbReference type="CDD" id="cd16579">
    <property type="entry name" value="RING-HC_PML_C-V"/>
    <property type="match status" value="1"/>
</dbReference>
<dbReference type="SUPFAM" id="SSF57845">
    <property type="entry name" value="B-box zinc-binding domain"/>
    <property type="match status" value="1"/>
</dbReference>
<dbReference type="InterPro" id="IPR018957">
    <property type="entry name" value="Znf_C3HC4_RING-type"/>
</dbReference>
<dbReference type="AlphaFoldDB" id="A0AAE0TH70"/>
<gene>
    <name evidence="8" type="ORF">CHS0354_036686</name>
</gene>
<evidence type="ECO:0000256" key="2">
    <source>
        <dbReference type="ARBA" id="ARBA00022771"/>
    </source>
</evidence>
<dbReference type="PROSITE" id="PS00518">
    <property type="entry name" value="ZF_RING_1"/>
    <property type="match status" value="1"/>
</dbReference>
<dbReference type="Pfam" id="PF00643">
    <property type="entry name" value="zf-B_box"/>
    <property type="match status" value="1"/>
</dbReference>
<keyword evidence="1" id="KW-0479">Metal-binding</keyword>
<feature type="coiled-coil region" evidence="5">
    <location>
        <begin position="234"/>
        <end position="261"/>
    </location>
</feature>
<keyword evidence="5" id="KW-0175">Coiled coil</keyword>
<evidence type="ECO:0000259" key="6">
    <source>
        <dbReference type="PROSITE" id="PS50089"/>
    </source>
</evidence>
<dbReference type="Gene3D" id="4.10.830.40">
    <property type="match status" value="1"/>
</dbReference>
<accession>A0AAE0TH70</accession>
<dbReference type="PROSITE" id="PS50119">
    <property type="entry name" value="ZF_BBOX"/>
    <property type="match status" value="2"/>
</dbReference>
<evidence type="ECO:0000313" key="8">
    <source>
        <dbReference type="EMBL" id="KAK3609918.1"/>
    </source>
</evidence>
<dbReference type="InterPro" id="IPR017907">
    <property type="entry name" value="Znf_RING_CS"/>
</dbReference>
<dbReference type="GO" id="GO:0008270">
    <property type="term" value="F:zinc ion binding"/>
    <property type="evidence" value="ECO:0007669"/>
    <property type="project" value="UniProtKB-KW"/>
</dbReference>
<feature type="domain" description="B box-type" evidence="7">
    <location>
        <begin position="142"/>
        <end position="183"/>
    </location>
</feature>
<feature type="domain" description="RING-type" evidence="6">
    <location>
        <begin position="9"/>
        <end position="52"/>
    </location>
</feature>
<protein>
    <recommendedName>
        <fullName evidence="10">TRIM56</fullName>
    </recommendedName>
</protein>
<evidence type="ECO:0000259" key="7">
    <source>
        <dbReference type="PROSITE" id="PS50119"/>
    </source>
</evidence>
<proteinExistence type="predicted"/>
<name>A0AAE0TH70_9BIVA</name>
<evidence type="ECO:0000256" key="5">
    <source>
        <dbReference type="SAM" id="Coils"/>
    </source>
</evidence>
<dbReference type="EMBL" id="JAEAOA010002145">
    <property type="protein sequence ID" value="KAK3609918.1"/>
    <property type="molecule type" value="Genomic_DNA"/>
</dbReference>
<evidence type="ECO:0000256" key="1">
    <source>
        <dbReference type="ARBA" id="ARBA00022723"/>
    </source>
</evidence>
<dbReference type="Gene3D" id="2.120.10.30">
    <property type="entry name" value="TolB, C-terminal domain"/>
    <property type="match status" value="1"/>
</dbReference>
<dbReference type="SUPFAM" id="SSF57850">
    <property type="entry name" value="RING/U-box"/>
    <property type="match status" value="1"/>
</dbReference>
<dbReference type="PANTHER" id="PTHR25462:SF305">
    <property type="entry name" value="RING-TYPE DOMAIN-CONTAINING PROTEIN"/>
    <property type="match status" value="1"/>
</dbReference>
<keyword evidence="3" id="KW-0862">Zinc</keyword>
<keyword evidence="2 4" id="KW-0863">Zinc-finger</keyword>
<dbReference type="Proteomes" id="UP001195483">
    <property type="component" value="Unassembled WGS sequence"/>
</dbReference>
<dbReference type="SMART" id="SM00184">
    <property type="entry name" value="RING"/>
    <property type="match status" value="1"/>
</dbReference>
<organism evidence="8 9">
    <name type="scientific">Potamilus streckersoni</name>
    <dbReference type="NCBI Taxonomy" id="2493646"/>
    <lineage>
        <taxon>Eukaryota</taxon>
        <taxon>Metazoa</taxon>
        <taxon>Spiralia</taxon>
        <taxon>Lophotrochozoa</taxon>
        <taxon>Mollusca</taxon>
        <taxon>Bivalvia</taxon>
        <taxon>Autobranchia</taxon>
        <taxon>Heteroconchia</taxon>
        <taxon>Palaeoheterodonta</taxon>
        <taxon>Unionida</taxon>
        <taxon>Unionoidea</taxon>
        <taxon>Unionidae</taxon>
        <taxon>Ambleminae</taxon>
        <taxon>Lampsilini</taxon>
        <taxon>Potamilus</taxon>
    </lineage>
</organism>
<keyword evidence="9" id="KW-1185">Reference proteome</keyword>
<feature type="domain" description="B box-type" evidence="7">
    <location>
        <begin position="87"/>
        <end position="136"/>
    </location>
</feature>
<evidence type="ECO:0000256" key="3">
    <source>
        <dbReference type="ARBA" id="ARBA00022833"/>
    </source>
</evidence>
<dbReference type="PROSITE" id="PS50089">
    <property type="entry name" value="ZF_RING_2"/>
    <property type="match status" value="1"/>
</dbReference>
<dbReference type="Gene3D" id="3.30.40.10">
    <property type="entry name" value="Zinc/RING finger domain, C3HC4 (zinc finger)"/>
    <property type="match status" value="1"/>
</dbReference>
<dbReference type="PANTHER" id="PTHR25462">
    <property type="entry name" value="BONUS, ISOFORM C-RELATED"/>
    <property type="match status" value="1"/>
</dbReference>
<dbReference type="InterPro" id="IPR000315">
    <property type="entry name" value="Znf_B-box"/>
</dbReference>
<dbReference type="SUPFAM" id="SSF63829">
    <property type="entry name" value="Calcium-dependent phosphotriesterase"/>
    <property type="match status" value="1"/>
</dbReference>
<evidence type="ECO:0000313" key="9">
    <source>
        <dbReference type="Proteomes" id="UP001195483"/>
    </source>
</evidence>
<dbReference type="GO" id="GO:0005654">
    <property type="term" value="C:nucleoplasm"/>
    <property type="evidence" value="ECO:0007669"/>
    <property type="project" value="TreeGrafter"/>
</dbReference>
<sequence>MATDARLMCGICRGPYKKPKILSCFHRFCEVCLESHISKAKPNPKFQCPLCRTAIDIPKGGACSLQNNFYIETTYGQKAVEKEETENVSILCENCEDDERPEAVKYCEVCQLRICENCVHLHKKLKATKSHELVDSIDNHKNKESACYEHDKEIADRYCFSCEDFICSTCQGKGHVSHTTDDIDKAIRKRKEDVWRNVSESDTYFHVVEKNLKIIQDLETNIKGNKEQAMTDLGKRANEIKEEIDKNIQRLSAEIKNICEKELDKLNTVKTAINSAQKKKEITKNWISNADDKEILMTSDIMMRKIMEINSSLPTYIPAISLVTFAQNTEKIFDAESVGLVNSELKSLAKQGRIQMECVKTILISFVQKIKFMVSYKDRHVLMAEENRIGLSVYYINGHKRGDMMKEFVISGVDMDNNGNLFASVPRQNEVYKIGNDQKASVFCTVDIPGSIAVCPDGRVAVTSGNPSRLLMIQRNGTILSYVQPSNCSFNSLQYIAVCKYTNTLAAMDKGSNTVYLFNHKNETVGQCNIPSVSCITSNNRGQFLLGLTSGVGIIDLQGNLVATLVCSHFSFQATSLTLDTLNQLWVGENGKIFIFNYPDHSVLVN</sequence>
<dbReference type="InterPro" id="IPR047153">
    <property type="entry name" value="TRIM45/56/19-like"/>
</dbReference>
<dbReference type="InterPro" id="IPR011042">
    <property type="entry name" value="6-blade_b-propeller_TolB-like"/>
</dbReference>
<dbReference type="Pfam" id="PF00097">
    <property type="entry name" value="zf-C3HC4"/>
    <property type="match status" value="1"/>
</dbReference>
<dbReference type="CDD" id="cd19757">
    <property type="entry name" value="Bbox1"/>
    <property type="match status" value="1"/>
</dbReference>
<dbReference type="GO" id="GO:0061630">
    <property type="term" value="F:ubiquitin protein ligase activity"/>
    <property type="evidence" value="ECO:0007669"/>
    <property type="project" value="TreeGrafter"/>
</dbReference>
<dbReference type="Gene3D" id="3.30.160.60">
    <property type="entry name" value="Classic Zinc Finger"/>
    <property type="match status" value="1"/>
</dbReference>
<reference evidence="8" key="1">
    <citation type="journal article" date="2021" name="Genome Biol. Evol.">
        <title>A High-Quality Reference Genome for a Parasitic Bivalve with Doubly Uniparental Inheritance (Bivalvia: Unionida).</title>
        <authorList>
            <person name="Smith C.H."/>
        </authorList>
    </citation>
    <scope>NUCLEOTIDE SEQUENCE</scope>
    <source>
        <strain evidence="8">CHS0354</strain>
    </source>
</reference>
<evidence type="ECO:0000256" key="4">
    <source>
        <dbReference type="PROSITE-ProRule" id="PRU00024"/>
    </source>
</evidence>
<dbReference type="InterPro" id="IPR001841">
    <property type="entry name" value="Znf_RING"/>
</dbReference>
<dbReference type="InterPro" id="IPR013083">
    <property type="entry name" value="Znf_RING/FYVE/PHD"/>
</dbReference>
<reference evidence="8" key="3">
    <citation type="submission" date="2023-05" db="EMBL/GenBank/DDBJ databases">
        <authorList>
            <person name="Smith C.H."/>
        </authorList>
    </citation>
    <scope>NUCLEOTIDE SEQUENCE</scope>
    <source>
        <strain evidence="8">CHS0354</strain>
        <tissue evidence="8">Mantle</tissue>
    </source>
</reference>